<reference evidence="1" key="1">
    <citation type="submission" date="2021-05" db="EMBL/GenBank/DDBJ databases">
        <title>Comparative genomics of three Colletotrichum scovillei strains and genetic complementation revealed genes involved fungal growth and virulence on chili pepper.</title>
        <authorList>
            <person name="Hsieh D.-K."/>
            <person name="Chuang S.-C."/>
            <person name="Chen C.-Y."/>
            <person name="Chao Y.-T."/>
            <person name="Lu M.-Y.J."/>
            <person name="Lee M.-H."/>
            <person name="Shih M.-C."/>
        </authorList>
    </citation>
    <scope>NUCLEOTIDE SEQUENCE</scope>
    <source>
        <strain evidence="1">Coll-153</strain>
    </source>
</reference>
<sequence>MPSTFHQGPQSTSLGTLRDSCRMSSIKARCFLATVCQHPTSACLRDSKALSRNHYQVLSHSHH</sequence>
<comment type="caution">
    <text evidence="1">The sequence shown here is derived from an EMBL/GenBank/DDBJ whole genome shotgun (WGS) entry which is preliminary data.</text>
</comment>
<gene>
    <name evidence="1" type="ORF">JMJ77_008465</name>
</gene>
<evidence type="ECO:0000313" key="1">
    <source>
        <dbReference type="EMBL" id="KAG7056014.1"/>
    </source>
</evidence>
<proteinExistence type="predicted"/>
<dbReference type="EMBL" id="JAESDN010000002">
    <property type="protein sequence ID" value="KAG7056014.1"/>
    <property type="molecule type" value="Genomic_DNA"/>
</dbReference>
<protein>
    <submittedName>
        <fullName evidence="1">Uncharacterized protein</fullName>
    </submittedName>
</protein>
<dbReference type="AlphaFoldDB" id="A0A9P7RI82"/>
<keyword evidence="2" id="KW-1185">Reference proteome</keyword>
<accession>A0A9P7RI82</accession>
<organism evidence="1 2">
    <name type="scientific">Colletotrichum scovillei</name>
    <dbReference type="NCBI Taxonomy" id="1209932"/>
    <lineage>
        <taxon>Eukaryota</taxon>
        <taxon>Fungi</taxon>
        <taxon>Dikarya</taxon>
        <taxon>Ascomycota</taxon>
        <taxon>Pezizomycotina</taxon>
        <taxon>Sordariomycetes</taxon>
        <taxon>Hypocreomycetidae</taxon>
        <taxon>Glomerellales</taxon>
        <taxon>Glomerellaceae</taxon>
        <taxon>Colletotrichum</taxon>
        <taxon>Colletotrichum acutatum species complex</taxon>
    </lineage>
</organism>
<dbReference type="Proteomes" id="UP000699042">
    <property type="component" value="Unassembled WGS sequence"/>
</dbReference>
<evidence type="ECO:0000313" key="2">
    <source>
        <dbReference type="Proteomes" id="UP000699042"/>
    </source>
</evidence>
<name>A0A9P7RI82_9PEZI</name>